<proteinExistence type="predicted"/>
<protein>
    <submittedName>
        <fullName evidence="1">Uncharacterized protein</fullName>
    </submittedName>
</protein>
<dbReference type="Proteomes" id="UP000476332">
    <property type="component" value="Unassembled WGS sequence"/>
</dbReference>
<reference evidence="1 2" key="1">
    <citation type="submission" date="2020-01" db="EMBL/GenBank/DDBJ databases">
        <title>Genomes of bacteria type strains.</title>
        <authorList>
            <person name="Chen J."/>
            <person name="Zhu S."/>
            <person name="Chen J."/>
        </authorList>
    </citation>
    <scope>NUCLEOTIDE SEQUENCE [LARGE SCALE GENOMIC DNA]</scope>
    <source>
        <strain evidence="1 2">KCTC 52919</strain>
    </source>
</reference>
<name>A0A6L9MM90_9HYPH</name>
<keyword evidence="2" id="KW-1185">Reference proteome</keyword>
<evidence type="ECO:0000313" key="1">
    <source>
        <dbReference type="EMBL" id="NDV88835.1"/>
    </source>
</evidence>
<comment type="caution">
    <text evidence="1">The sequence shown here is derived from an EMBL/GenBank/DDBJ whole genome shotgun (WGS) entry which is preliminary data.</text>
</comment>
<dbReference type="RefSeq" id="WP_163045683.1">
    <property type="nucleotide sequence ID" value="NZ_JAAAMJ010000020.1"/>
</dbReference>
<sequence length="109" mass="12457">MCEREPPAEKASPIGTRSSLTKCSLQHHAGDLGCVIGMLAQLLQGTRMLKEDAKRYVLAKWWALPPEERRTENQAAGFAMRMANEVHFRAHAERYQLIMGWLLKHLSRE</sequence>
<accession>A0A6L9MM90</accession>
<organism evidence="1 2">
    <name type="scientific">Aurantimonas aggregata</name>
    <dbReference type="NCBI Taxonomy" id="2047720"/>
    <lineage>
        <taxon>Bacteria</taxon>
        <taxon>Pseudomonadati</taxon>
        <taxon>Pseudomonadota</taxon>
        <taxon>Alphaproteobacteria</taxon>
        <taxon>Hyphomicrobiales</taxon>
        <taxon>Aurantimonadaceae</taxon>
        <taxon>Aurantimonas</taxon>
    </lineage>
</organism>
<gene>
    <name evidence="1" type="ORF">GTW51_19260</name>
</gene>
<evidence type="ECO:0000313" key="2">
    <source>
        <dbReference type="Proteomes" id="UP000476332"/>
    </source>
</evidence>
<dbReference type="AlphaFoldDB" id="A0A6L9MM90"/>
<dbReference type="EMBL" id="JAAAMJ010000020">
    <property type="protein sequence ID" value="NDV88835.1"/>
    <property type="molecule type" value="Genomic_DNA"/>
</dbReference>